<dbReference type="Proteomes" id="UP000095591">
    <property type="component" value="Unassembled WGS sequence"/>
</dbReference>
<reference evidence="1 2" key="1">
    <citation type="submission" date="2015-09" db="EMBL/GenBank/DDBJ databases">
        <authorList>
            <consortium name="Pathogen Informatics"/>
        </authorList>
    </citation>
    <scope>NUCLEOTIDE SEQUENCE [LARGE SCALE GENOMIC DNA]</scope>
    <source>
        <strain evidence="1 2">2789STDY5608872</strain>
    </source>
</reference>
<evidence type="ECO:0000313" key="1">
    <source>
        <dbReference type="EMBL" id="CUN02505.1"/>
    </source>
</evidence>
<evidence type="ECO:0000313" key="2">
    <source>
        <dbReference type="Proteomes" id="UP000095591"/>
    </source>
</evidence>
<proteinExistence type="predicted"/>
<dbReference type="RefSeq" id="WP_057319195.1">
    <property type="nucleotide sequence ID" value="NZ_CYXP01000003.1"/>
</dbReference>
<organism evidence="1 2">
    <name type="scientific">Parabacteroides distasonis</name>
    <dbReference type="NCBI Taxonomy" id="823"/>
    <lineage>
        <taxon>Bacteria</taxon>
        <taxon>Pseudomonadati</taxon>
        <taxon>Bacteroidota</taxon>
        <taxon>Bacteroidia</taxon>
        <taxon>Bacteroidales</taxon>
        <taxon>Tannerellaceae</taxon>
        <taxon>Parabacteroides</taxon>
    </lineage>
</organism>
<accession>A0A173TKW4</accession>
<sequence>MDDLPNLQELKKEESIFDSLQKNALETIRELSGQLWTDHAPHDPGITTLDILNYALSELDYQMSFPLEQYLTGSDNRFNPEDYGLFSPERVSGMAPVTPKDYRDHFLDQLDNTDFLVNLSDIQIHPYRSNDQICHGWFDIFIELSSFISEDQHKQEEKKIKEKIKKLYHANRNLGEHLHAIHFVRRKPLLLIGNIDIDGSISPEKTLIAIYTEAIQLFAPGSHYTGSALPIYKLFKGIKQIQGVLSIHSLEFQGFEEGEYAYTLALSSPEQIKIRLYQNQQAVEINATKVLNRLHSRNNINHAIREQKKQAKSILMDSRHIHLNDYSVTNDFPICYKDSFTDSFKAYLSIFDHLFSEGHEEMNHLKDWMALNMETPGSASMEQNKDLLLDTLDKIYGKNSNQPFLRYSHKEINRQRRVRFLRQLPELIRDRYLGCNLFDADSLSGLERYLYSILGWEDAEEQIFILENILLHSPEATDHSVPSREFTLTAILSQTERTQQRPDFQLRLEEFLREKIPAHLRFTVHWLPPKELALFVKDYKAWRKAWADNDNKEIGRTGEILKNNLIRINIEL</sequence>
<dbReference type="AlphaFoldDB" id="A0A173TKW4"/>
<gene>
    <name evidence="1" type="ORF">ERS852429_01581</name>
</gene>
<name>A0A173TKW4_PARDI</name>
<dbReference type="EMBL" id="CYXP01000003">
    <property type="protein sequence ID" value="CUN02505.1"/>
    <property type="molecule type" value="Genomic_DNA"/>
</dbReference>
<protein>
    <submittedName>
        <fullName evidence="1">Uncharacterized protein</fullName>
    </submittedName>
</protein>